<keyword evidence="3" id="KW-1185">Reference proteome</keyword>
<feature type="region of interest" description="Disordered" evidence="1">
    <location>
        <begin position="134"/>
        <end position="184"/>
    </location>
</feature>
<evidence type="ECO:0000313" key="3">
    <source>
        <dbReference type="Proteomes" id="UP000799441"/>
    </source>
</evidence>
<feature type="compositionally biased region" description="Basic and acidic residues" evidence="1">
    <location>
        <begin position="152"/>
        <end position="161"/>
    </location>
</feature>
<gene>
    <name evidence="2" type="ORF">K431DRAFT_304442</name>
</gene>
<dbReference type="AlphaFoldDB" id="A0A9P4UPQ3"/>
<feature type="compositionally biased region" description="Polar residues" evidence="1">
    <location>
        <begin position="134"/>
        <end position="151"/>
    </location>
</feature>
<name>A0A9P4UPQ3_9PEZI</name>
<dbReference type="Proteomes" id="UP000799441">
    <property type="component" value="Unassembled WGS sequence"/>
</dbReference>
<evidence type="ECO:0000313" key="2">
    <source>
        <dbReference type="EMBL" id="KAF2720255.1"/>
    </source>
</evidence>
<organism evidence="2 3">
    <name type="scientific">Polychaeton citri CBS 116435</name>
    <dbReference type="NCBI Taxonomy" id="1314669"/>
    <lineage>
        <taxon>Eukaryota</taxon>
        <taxon>Fungi</taxon>
        <taxon>Dikarya</taxon>
        <taxon>Ascomycota</taxon>
        <taxon>Pezizomycotina</taxon>
        <taxon>Dothideomycetes</taxon>
        <taxon>Dothideomycetidae</taxon>
        <taxon>Capnodiales</taxon>
        <taxon>Capnodiaceae</taxon>
        <taxon>Polychaeton</taxon>
    </lineage>
</organism>
<feature type="compositionally biased region" description="Polar residues" evidence="1">
    <location>
        <begin position="162"/>
        <end position="180"/>
    </location>
</feature>
<protein>
    <submittedName>
        <fullName evidence="2">Uncharacterized protein</fullName>
    </submittedName>
</protein>
<proteinExistence type="predicted"/>
<reference evidence="2" key="1">
    <citation type="journal article" date="2020" name="Stud. Mycol.">
        <title>101 Dothideomycetes genomes: a test case for predicting lifestyles and emergence of pathogens.</title>
        <authorList>
            <person name="Haridas S."/>
            <person name="Albert R."/>
            <person name="Binder M."/>
            <person name="Bloem J."/>
            <person name="Labutti K."/>
            <person name="Salamov A."/>
            <person name="Andreopoulos B."/>
            <person name="Baker S."/>
            <person name="Barry K."/>
            <person name="Bills G."/>
            <person name="Bluhm B."/>
            <person name="Cannon C."/>
            <person name="Castanera R."/>
            <person name="Culley D."/>
            <person name="Daum C."/>
            <person name="Ezra D."/>
            <person name="Gonzalez J."/>
            <person name="Henrissat B."/>
            <person name="Kuo A."/>
            <person name="Liang C."/>
            <person name="Lipzen A."/>
            <person name="Lutzoni F."/>
            <person name="Magnuson J."/>
            <person name="Mondo S."/>
            <person name="Nolan M."/>
            <person name="Ohm R."/>
            <person name="Pangilinan J."/>
            <person name="Park H.-J."/>
            <person name="Ramirez L."/>
            <person name="Alfaro M."/>
            <person name="Sun H."/>
            <person name="Tritt A."/>
            <person name="Yoshinaga Y."/>
            <person name="Zwiers L.-H."/>
            <person name="Turgeon B."/>
            <person name="Goodwin S."/>
            <person name="Spatafora J."/>
            <person name="Crous P."/>
            <person name="Grigoriev I."/>
        </authorList>
    </citation>
    <scope>NUCLEOTIDE SEQUENCE</scope>
    <source>
        <strain evidence="2">CBS 116435</strain>
    </source>
</reference>
<sequence length="384" mass="43688">MPKTENSHVWTQEERRFLHVLHNWFKQTSDLSRQQCACLFNQHFKMDLSQGTIESQYRQRTRTNAPAHWIPIERTPLRQREINAVVQAADSLRIDLGPTVPMAAAVASESSSAGLATVQSDNKNCQQRAPIQCSDQATNIRPAQPSLSTGSRTDHAQRQQADRSSTVQGHIQPTFSSAEEPTQRRVPMIHSSEVQWVLEQPFWPVYHREEFNWITDAVDAESTIYRWGGQLRRVIVGWHVSRRAIYQDLMLCDRDKCRTCSPYQALETLDLAQSPMVGLPFVHLNEARADRNGRQHFYPLPPDDRRRDGNIRRGSQSGELVLYDGHPHVVRFCSLDNCRGILGSGFCIQAGLEDDEDEVATRLQVQLGRDVLPDVTRPPVAEGH</sequence>
<evidence type="ECO:0000256" key="1">
    <source>
        <dbReference type="SAM" id="MobiDB-lite"/>
    </source>
</evidence>
<dbReference type="EMBL" id="MU003801">
    <property type="protein sequence ID" value="KAF2720255.1"/>
    <property type="molecule type" value="Genomic_DNA"/>
</dbReference>
<comment type="caution">
    <text evidence="2">The sequence shown here is derived from an EMBL/GenBank/DDBJ whole genome shotgun (WGS) entry which is preliminary data.</text>
</comment>
<accession>A0A9P4UPQ3</accession>